<evidence type="ECO:0000313" key="1">
    <source>
        <dbReference type="EMBL" id="MBE1507352.1"/>
    </source>
</evidence>
<dbReference type="Proteomes" id="UP000620262">
    <property type="component" value="Unassembled WGS sequence"/>
</dbReference>
<sequence>MLVVILSADPVAGQRLQLGKPKVLLVSIQQALPRWCSTSVGVGEMVIIHDRSEPRGFAPDCLKMIA</sequence>
<evidence type="ECO:0000313" key="2">
    <source>
        <dbReference type="Proteomes" id="UP000620262"/>
    </source>
</evidence>
<dbReference type="RefSeq" id="WP_246517419.1">
    <property type="nucleotide sequence ID" value="NZ_BAAAVL010000012.1"/>
</dbReference>
<comment type="caution">
    <text evidence="1">The sequence shown here is derived from an EMBL/GenBank/DDBJ whole genome shotgun (WGS) entry which is preliminary data.</text>
</comment>
<keyword evidence="2" id="KW-1185">Reference proteome</keyword>
<organism evidence="1 2">
    <name type="scientific">Rhizobium viscosum</name>
    <name type="common">Arthrobacter viscosus</name>
    <dbReference type="NCBI Taxonomy" id="1673"/>
    <lineage>
        <taxon>Bacteria</taxon>
        <taxon>Pseudomonadati</taxon>
        <taxon>Pseudomonadota</taxon>
        <taxon>Alphaproteobacteria</taxon>
        <taxon>Hyphomicrobiales</taxon>
        <taxon>Rhizobiaceae</taxon>
        <taxon>Rhizobium/Agrobacterium group</taxon>
        <taxon>Rhizobium</taxon>
    </lineage>
</organism>
<dbReference type="EMBL" id="JADBEC010000002">
    <property type="protein sequence ID" value="MBE1507352.1"/>
    <property type="molecule type" value="Genomic_DNA"/>
</dbReference>
<reference evidence="1 2" key="1">
    <citation type="submission" date="2020-10" db="EMBL/GenBank/DDBJ databases">
        <title>Sequencing the genomes of 1000 actinobacteria strains.</title>
        <authorList>
            <person name="Klenk H.-P."/>
        </authorList>
    </citation>
    <scope>NUCLEOTIDE SEQUENCE [LARGE SCALE GENOMIC DNA]</scope>
    <source>
        <strain evidence="1 2">DSM 7307</strain>
    </source>
</reference>
<proteinExistence type="predicted"/>
<gene>
    <name evidence="1" type="ORF">H4W29_004597</name>
</gene>
<accession>A0ABR9IX11</accession>
<protein>
    <submittedName>
        <fullName evidence="1">Uncharacterized protein</fullName>
    </submittedName>
</protein>
<name>A0ABR9IX11_RHIVS</name>